<keyword evidence="1" id="KW-0694">RNA-binding</keyword>
<dbReference type="RefSeq" id="WP_257596253.1">
    <property type="nucleotide sequence ID" value="NZ_JANKHH010000005.1"/>
</dbReference>
<dbReference type="SMART" id="SM00363">
    <property type="entry name" value="S4"/>
    <property type="match status" value="1"/>
</dbReference>
<protein>
    <submittedName>
        <fullName evidence="3">RNA-binding S4 domain-containing protein</fullName>
    </submittedName>
</protein>
<accession>A0ABT1XS10</accession>
<dbReference type="SUPFAM" id="SSF55174">
    <property type="entry name" value="Alpha-L RNA-binding motif"/>
    <property type="match status" value="1"/>
</dbReference>
<evidence type="ECO:0000313" key="3">
    <source>
        <dbReference type="EMBL" id="MCR2834444.1"/>
    </source>
</evidence>
<proteinExistence type="predicted"/>
<dbReference type="Gene3D" id="3.10.290.10">
    <property type="entry name" value="RNA-binding S4 domain"/>
    <property type="match status" value="1"/>
</dbReference>
<dbReference type="InterPro" id="IPR002942">
    <property type="entry name" value="S4_RNA-bd"/>
</dbReference>
<dbReference type="CDD" id="cd00165">
    <property type="entry name" value="S4"/>
    <property type="match status" value="1"/>
</dbReference>
<sequence length="103" mass="11027">MRIDLLLHRCRFTKTRSAAQALIAEGHLRCNGQRILRASAPVASGDILTIPVGNSVRVIELLALPDRRGPASEAATCYRVLDRQGESALAAEITAPDKGISPP</sequence>
<feature type="domain" description="RNA-binding S4" evidence="2">
    <location>
        <begin position="1"/>
        <end position="63"/>
    </location>
</feature>
<comment type="caution">
    <text evidence="3">The sequence shown here is derived from an EMBL/GenBank/DDBJ whole genome shotgun (WGS) entry which is preliminary data.</text>
</comment>
<keyword evidence="4" id="KW-1185">Reference proteome</keyword>
<gene>
    <name evidence="3" type="ORF">NSO95_10845</name>
</gene>
<dbReference type="InterPro" id="IPR036986">
    <property type="entry name" value="S4_RNA-bd_sf"/>
</dbReference>
<dbReference type="Proteomes" id="UP001206067">
    <property type="component" value="Unassembled WGS sequence"/>
</dbReference>
<dbReference type="PROSITE" id="PS50889">
    <property type="entry name" value="S4"/>
    <property type="match status" value="1"/>
</dbReference>
<organism evidence="3 4">
    <name type="scientific">Parerythrobacter lacustris</name>
    <dbReference type="NCBI Taxonomy" id="2969984"/>
    <lineage>
        <taxon>Bacteria</taxon>
        <taxon>Pseudomonadati</taxon>
        <taxon>Pseudomonadota</taxon>
        <taxon>Alphaproteobacteria</taxon>
        <taxon>Sphingomonadales</taxon>
        <taxon>Erythrobacteraceae</taxon>
        <taxon>Parerythrobacter</taxon>
    </lineage>
</organism>
<evidence type="ECO:0000259" key="2">
    <source>
        <dbReference type="SMART" id="SM00363"/>
    </source>
</evidence>
<name>A0ABT1XS10_9SPHN</name>
<evidence type="ECO:0000256" key="1">
    <source>
        <dbReference type="PROSITE-ProRule" id="PRU00182"/>
    </source>
</evidence>
<reference evidence="3 4" key="1">
    <citation type="submission" date="2022-08" db="EMBL/GenBank/DDBJ databases">
        <title>Polyphasic taxonomy analysis of Qipengyuania sp.RS5-5.</title>
        <authorList>
            <person name="Xamxidin M."/>
            <person name="Wu M."/>
        </authorList>
    </citation>
    <scope>NUCLEOTIDE SEQUENCE [LARGE SCALE GENOMIC DNA]</scope>
    <source>
        <strain evidence="3 4">RS5-5</strain>
    </source>
</reference>
<evidence type="ECO:0000313" key="4">
    <source>
        <dbReference type="Proteomes" id="UP001206067"/>
    </source>
</evidence>
<dbReference type="EMBL" id="JANKHH010000005">
    <property type="protein sequence ID" value="MCR2834444.1"/>
    <property type="molecule type" value="Genomic_DNA"/>
</dbReference>
<dbReference type="Pfam" id="PF01479">
    <property type="entry name" value="S4"/>
    <property type="match status" value="1"/>
</dbReference>